<sequence length="169" mass="18297">MKKGVFFLILGIVSIFIVACNTNQVVIKDEAKAPSGAEATKKDEMKIPFPDGASETGDGKLTIQTADGEAADGDIPVLMLGEDDLTVQTGFTIENFADDKDVFIFVNKRWLQTEHGGKMFQGTLALEKDPSMLKPGTYTVTAVQYEGNDPVHGKVIEFHQAKFAVKAGQ</sequence>
<dbReference type="Proteomes" id="UP000530514">
    <property type="component" value="Unassembled WGS sequence"/>
</dbReference>
<evidence type="ECO:0008006" key="4">
    <source>
        <dbReference type="Google" id="ProtNLM"/>
    </source>
</evidence>
<evidence type="ECO:0000313" key="2">
    <source>
        <dbReference type="EMBL" id="MBA4541512.1"/>
    </source>
</evidence>
<dbReference type="EMBL" id="JACEIP010000001">
    <property type="protein sequence ID" value="MBA4541512.1"/>
    <property type="molecule type" value="Genomic_DNA"/>
</dbReference>
<name>A0A7W2AFT2_9BACL</name>
<reference evidence="2 3" key="1">
    <citation type="submission" date="2020-07" db="EMBL/GenBank/DDBJ databases">
        <authorList>
            <person name="Feng H."/>
        </authorList>
    </citation>
    <scope>NUCLEOTIDE SEQUENCE [LARGE SCALE GENOMIC DNA]</scope>
    <source>
        <strain evidence="3">s-11</strain>
    </source>
</reference>
<dbReference type="RefSeq" id="WP_033099319.1">
    <property type="nucleotide sequence ID" value="NZ_JACEIP010000001.1"/>
</dbReference>
<evidence type="ECO:0000313" key="3">
    <source>
        <dbReference type="Proteomes" id="UP000530514"/>
    </source>
</evidence>
<feature type="region of interest" description="Disordered" evidence="1">
    <location>
        <begin position="37"/>
        <end position="60"/>
    </location>
</feature>
<keyword evidence="3" id="KW-1185">Reference proteome</keyword>
<dbReference type="PROSITE" id="PS51257">
    <property type="entry name" value="PROKAR_LIPOPROTEIN"/>
    <property type="match status" value="1"/>
</dbReference>
<dbReference type="AlphaFoldDB" id="A0A7W2AFT2"/>
<dbReference type="OrthoDB" id="2854188at2"/>
<evidence type="ECO:0000256" key="1">
    <source>
        <dbReference type="SAM" id="MobiDB-lite"/>
    </source>
</evidence>
<gene>
    <name evidence="2" type="ORF">H1164_01135</name>
</gene>
<protein>
    <recommendedName>
        <fullName evidence="4">Lipoprotein</fullName>
    </recommendedName>
</protein>
<comment type="caution">
    <text evidence="2">The sequence shown here is derived from an EMBL/GenBank/DDBJ whole genome shotgun (WGS) entry which is preliminary data.</text>
</comment>
<organism evidence="2 3">
    <name type="scientific">Thermoactinomyces daqus</name>
    <dbReference type="NCBI Taxonomy" id="1329516"/>
    <lineage>
        <taxon>Bacteria</taxon>
        <taxon>Bacillati</taxon>
        <taxon>Bacillota</taxon>
        <taxon>Bacilli</taxon>
        <taxon>Bacillales</taxon>
        <taxon>Thermoactinomycetaceae</taxon>
        <taxon>Thermoactinomyces</taxon>
    </lineage>
</organism>
<proteinExistence type="predicted"/>
<accession>A0A7W2AFT2</accession>